<dbReference type="EMBL" id="WKPO01000018">
    <property type="protein sequence ID" value="MSB49574.1"/>
    <property type="molecule type" value="Genomic_DNA"/>
</dbReference>
<protein>
    <submittedName>
        <fullName evidence="4">Alpha/beta fold hydrolase</fullName>
    </submittedName>
    <submittedName>
        <fullName evidence="3">Alpha/beta hydrolase</fullName>
    </submittedName>
    <submittedName>
        <fullName evidence="2">Tropinesterase</fullName>
        <ecNumber evidence="2">3.1.1.10</ecNumber>
    </submittedName>
</protein>
<dbReference type="Gene3D" id="3.40.50.1820">
    <property type="entry name" value="alpha/beta hydrolase"/>
    <property type="match status" value="1"/>
</dbReference>
<organism evidence="2 5">
    <name type="scientific">Flavonifractor plautii</name>
    <name type="common">Fusobacterium plautii</name>
    <dbReference type="NCBI Taxonomy" id="292800"/>
    <lineage>
        <taxon>Bacteria</taxon>
        <taxon>Bacillati</taxon>
        <taxon>Bacillota</taxon>
        <taxon>Clostridia</taxon>
        <taxon>Eubacteriales</taxon>
        <taxon>Oscillospiraceae</taxon>
        <taxon>Flavonifractor</taxon>
    </lineage>
</organism>
<dbReference type="RefSeq" id="WP_035298431.1">
    <property type="nucleotide sequence ID" value="NZ_BAABXT010000001.1"/>
</dbReference>
<dbReference type="PRINTS" id="PR00111">
    <property type="entry name" value="ABHYDROLASE"/>
</dbReference>
<dbReference type="Proteomes" id="UP000095746">
    <property type="component" value="Unassembled WGS sequence"/>
</dbReference>
<dbReference type="InterPro" id="IPR050471">
    <property type="entry name" value="AB_hydrolase"/>
</dbReference>
<gene>
    <name evidence="2" type="ORF">ERS852411_03695</name>
    <name evidence="4" type="ORF">GKE90_12865</name>
    <name evidence="3" type="ORF">PNE06_10995</name>
</gene>
<name>A0A174RS31_FLAPL</name>
<dbReference type="AlphaFoldDB" id="A0A174RS31"/>
<keyword evidence="2" id="KW-0378">Hydrolase</keyword>
<evidence type="ECO:0000313" key="4">
    <source>
        <dbReference type="EMBL" id="MSB49574.1"/>
    </source>
</evidence>
<dbReference type="InterPro" id="IPR000073">
    <property type="entry name" value="AB_hydrolase_1"/>
</dbReference>
<dbReference type="PANTHER" id="PTHR43433">
    <property type="entry name" value="HYDROLASE, ALPHA/BETA FOLD FAMILY PROTEIN"/>
    <property type="match status" value="1"/>
</dbReference>
<evidence type="ECO:0000313" key="6">
    <source>
        <dbReference type="Proteomes" id="UP000429811"/>
    </source>
</evidence>
<dbReference type="EMBL" id="JAQLWV010000014">
    <property type="protein sequence ID" value="MDB7933600.1"/>
    <property type="molecule type" value="Genomic_DNA"/>
</dbReference>
<accession>A0A174RS31</accession>
<dbReference type="InterPro" id="IPR029058">
    <property type="entry name" value="AB_hydrolase_fold"/>
</dbReference>
<sequence>MRLGSFQLPNGASLSYAEYGTSTGNPVLLFHGLVGSICSEGMEESLCGLPVRVIALARPGYGASDYFDMDCVADWGRLLAEFWDHLELWSFDIVGISAGAPYAYSLAALYPDRIGTLYINSGIPAVCFPNVLAQYPAQDAALYRAFRGMSRQEAGQALYDSYLPLFPEAALQSRDFRDSMGSDLRNIGQEAKLQEAPWGFKLSEVRCPVVLLHGTADSEVPYSAMEETAKELPHARIIKLEGEEHASPAITDRLMEELLQQDKV</sequence>
<dbReference type="Proteomes" id="UP001211173">
    <property type="component" value="Unassembled WGS sequence"/>
</dbReference>
<dbReference type="PANTHER" id="PTHR43433:SF10">
    <property type="entry name" value="AB HYDROLASE-1 DOMAIN-CONTAINING PROTEIN"/>
    <property type="match status" value="1"/>
</dbReference>
<dbReference type="Pfam" id="PF12697">
    <property type="entry name" value="Abhydrolase_6"/>
    <property type="match status" value="1"/>
</dbReference>
<dbReference type="EMBL" id="CYZT01000536">
    <property type="protein sequence ID" value="CUP86966.1"/>
    <property type="molecule type" value="Genomic_DNA"/>
</dbReference>
<evidence type="ECO:0000313" key="5">
    <source>
        <dbReference type="Proteomes" id="UP000095746"/>
    </source>
</evidence>
<reference evidence="3" key="3">
    <citation type="submission" date="2023-01" db="EMBL/GenBank/DDBJ databases">
        <title>Human gut microbiome strain richness.</title>
        <authorList>
            <person name="Chen-Liaw A."/>
        </authorList>
    </citation>
    <scope>NUCLEOTIDE SEQUENCE</scope>
    <source>
        <strain evidence="3">1001287st1_F4_1001285I_161205</strain>
    </source>
</reference>
<dbReference type="Proteomes" id="UP000429811">
    <property type="component" value="Unassembled WGS sequence"/>
</dbReference>
<feature type="domain" description="AB hydrolase-1" evidence="1">
    <location>
        <begin position="27"/>
        <end position="249"/>
    </location>
</feature>
<dbReference type="GeneID" id="89522040"/>
<proteinExistence type="predicted"/>
<dbReference type="EC" id="3.1.1.10" evidence="2"/>
<evidence type="ECO:0000313" key="2">
    <source>
        <dbReference type="EMBL" id="CUP86966.1"/>
    </source>
</evidence>
<evidence type="ECO:0000313" key="3">
    <source>
        <dbReference type="EMBL" id="MDB7933600.1"/>
    </source>
</evidence>
<reference evidence="2 5" key="1">
    <citation type="submission" date="2015-09" db="EMBL/GenBank/DDBJ databases">
        <authorList>
            <consortium name="Pathogen Informatics"/>
        </authorList>
    </citation>
    <scope>NUCLEOTIDE SEQUENCE [LARGE SCALE GENOMIC DNA]</scope>
    <source>
        <strain evidence="2 5">2789STDY5608854</strain>
    </source>
</reference>
<dbReference type="GO" id="GO:0050357">
    <property type="term" value="F:tropinesterase activity"/>
    <property type="evidence" value="ECO:0007669"/>
    <property type="project" value="UniProtKB-EC"/>
</dbReference>
<reference evidence="4 6" key="2">
    <citation type="journal article" date="2019" name="Nat. Med.">
        <title>A library of human gut bacterial isolates paired with longitudinal multiomics data enables mechanistic microbiome research.</title>
        <authorList>
            <person name="Poyet M."/>
            <person name="Groussin M."/>
            <person name="Gibbons S.M."/>
            <person name="Avila-Pacheco J."/>
            <person name="Jiang X."/>
            <person name="Kearney S.M."/>
            <person name="Perrotta A.R."/>
            <person name="Berdy B."/>
            <person name="Zhao S."/>
            <person name="Lieberman T.D."/>
            <person name="Swanson P.K."/>
            <person name="Smith M."/>
            <person name="Roesemann S."/>
            <person name="Alexander J.E."/>
            <person name="Rich S.A."/>
            <person name="Livny J."/>
            <person name="Vlamakis H."/>
            <person name="Clish C."/>
            <person name="Bullock K."/>
            <person name="Deik A."/>
            <person name="Scott J."/>
            <person name="Pierce K.A."/>
            <person name="Xavier R.J."/>
            <person name="Alm E.J."/>
        </authorList>
    </citation>
    <scope>NUCLEOTIDE SEQUENCE [LARGE SCALE GENOMIC DNA]</scope>
    <source>
        <strain evidence="4 6">BIOML-A5</strain>
    </source>
</reference>
<evidence type="ECO:0000259" key="1">
    <source>
        <dbReference type="Pfam" id="PF12697"/>
    </source>
</evidence>
<dbReference type="SUPFAM" id="SSF53474">
    <property type="entry name" value="alpha/beta-Hydrolases"/>
    <property type="match status" value="1"/>
</dbReference>